<dbReference type="HOGENOM" id="CLU_079551_1_0_14"/>
<dbReference type="eggNOG" id="COG0842">
    <property type="taxonomic scope" value="Bacteria"/>
</dbReference>
<evidence type="ECO:0000256" key="2">
    <source>
        <dbReference type="ARBA" id="ARBA00022692"/>
    </source>
</evidence>
<dbReference type="Pfam" id="PF12698">
    <property type="entry name" value="ABC2_membrane_3"/>
    <property type="match status" value="1"/>
</dbReference>
<organism evidence="7 8">
    <name type="scientific">Mycoplasmopsis fermentans (strain ATCC 19989 / NBRC 14854 / NCTC 10117 / PG18)</name>
    <name type="common">Mycoplasma fermentans</name>
    <dbReference type="NCBI Taxonomy" id="496833"/>
    <lineage>
        <taxon>Bacteria</taxon>
        <taxon>Bacillati</taxon>
        <taxon>Mycoplasmatota</taxon>
        <taxon>Mycoplasmoidales</taxon>
        <taxon>Metamycoplasmataceae</taxon>
        <taxon>Mycoplasmopsis</taxon>
    </lineage>
</organism>
<feature type="transmembrane region" description="Helical" evidence="5">
    <location>
        <begin position="154"/>
        <end position="177"/>
    </location>
</feature>
<dbReference type="GO" id="GO:0140359">
    <property type="term" value="F:ABC-type transporter activity"/>
    <property type="evidence" value="ECO:0007669"/>
    <property type="project" value="InterPro"/>
</dbReference>
<evidence type="ECO:0000259" key="6">
    <source>
        <dbReference type="Pfam" id="PF12698"/>
    </source>
</evidence>
<feature type="transmembrane region" description="Helical" evidence="5">
    <location>
        <begin position="68"/>
        <end position="93"/>
    </location>
</feature>
<dbReference type="InterPro" id="IPR051784">
    <property type="entry name" value="Nod_factor_ABC_transporter"/>
</dbReference>
<comment type="subcellular location">
    <subcellularLocation>
        <location evidence="1">Membrane</location>
        <topology evidence="1">Multi-pass membrane protein</topology>
    </subcellularLocation>
</comment>
<proteinExistence type="predicted"/>
<accession>C4XFW5</accession>
<sequence>MERRLDNMGAIIKRNIKKYFMDKTNVFFSLLSVILVFFIVAVFLGKSISDGLKGWVIEDKSKSAREIMNLWMISTTTTIGCITVSLGASSFMVEDIESKAYKDIYASPVNKSSIIIGNAISIYAVTVIMSTVSFIISFVYALCFGAKFLSFLQIVEVIGLILVSSLIGSSFSFLIVYFIKKHNVFAAINALIGSIAGFIIGGYSTMESLPDALQWIIKCFPASHANVLFRQTLVSPAIDRLISDPTHIEQFKKIMGCFYKFNDYQMQWYVNFIIVAGTSLLLYSIAFGVQFTKKIKN</sequence>
<keyword evidence="2 5" id="KW-0812">Transmembrane</keyword>
<keyword evidence="3 5" id="KW-1133">Transmembrane helix</keyword>
<name>C4XFW5_MYCFP</name>
<evidence type="ECO:0000313" key="7">
    <source>
        <dbReference type="EMBL" id="BAH70037.1"/>
    </source>
</evidence>
<keyword evidence="4 5" id="KW-0472">Membrane</keyword>
<feature type="transmembrane region" description="Helical" evidence="5">
    <location>
        <begin position="114"/>
        <end position="142"/>
    </location>
</feature>
<feature type="transmembrane region" description="Helical" evidence="5">
    <location>
        <begin position="26"/>
        <end position="48"/>
    </location>
</feature>
<keyword evidence="8" id="KW-1185">Reference proteome</keyword>
<dbReference type="KEGG" id="mfp:MBIO_0772"/>
<dbReference type="PATRIC" id="fig|496833.3.peg.365"/>
<evidence type="ECO:0000256" key="3">
    <source>
        <dbReference type="ARBA" id="ARBA00022989"/>
    </source>
</evidence>
<dbReference type="Proteomes" id="UP000006810">
    <property type="component" value="Chromosome"/>
</dbReference>
<dbReference type="PANTHER" id="PTHR43229">
    <property type="entry name" value="NODULATION PROTEIN J"/>
    <property type="match status" value="1"/>
</dbReference>
<dbReference type="GO" id="GO:0016020">
    <property type="term" value="C:membrane"/>
    <property type="evidence" value="ECO:0007669"/>
    <property type="project" value="UniProtKB-SubCell"/>
</dbReference>
<evidence type="ECO:0000256" key="5">
    <source>
        <dbReference type="SAM" id="Phobius"/>
    </source>
</evidence>
<dbReference type="PANTHER" id="PTHR43229:SF2">
    <property type="entry name" value="NODULATION PROTEIN J"/>
    <property type="match status" value="1"/>
</dbReference>
<protein>
    <recommendedName>
        <fullName evidence="6">ABC-2 type transporter transmembrane domain-containing protein</fullName>
    </recommendedName>
</protein>
<dbReference type="InterPro" id="IPR013525">
    <property type="entry name" value="ABC2_TM"/>
</dbReference>
<evidence type="ECO:0000256" key="1">
    <source>
        <dbReference type="ARBA" id="ARBA00004141"/>
    </source>
</evidence>
<evidence type="ECO:0000256" key="4">
    <source>
        <dbReference type="ARBA" id="ARBA00023136"/>
    </source>
</evidence>
<reference evidence="7 8" key="1">
    <citation type="journal article" date="2009" name="Curr. Microbiol.">
        <title>Molecular cloning and expression of a novel cholinephosphotransferase involved in glycoglycerophospholipid biosynthesis of Mycoplasma fermentans.</title>
        <authorList>
            <person name="Ishida N."/>
            <person name="Irikura D."/>
            <person name="Matsuda K."/>
            <person name="Sato S."/>
            <person name="Asano K."/>
        </authorList>
    </citation>
    <scope>NUCLEOTIDE SEQUENCE [LARGE SCALE GENOMIC DNA]</scope>
    <source>
        <strain evidence="8">ATCC 19989 / NBRC 14854 / NCTC 10117 / PG18</strain>
    </source>
</reference>
<gene>
    <name evidence="7" type="ordered locus">MBIO_0772</name>
</gene>
<evidence type="ECO:0000313" key="8">
    <source>
        <dbReference type="Proteomes" id="UP000006810"/>
    </source>
</evidence>
<feature type="transmembrane region" description="Helical" evidence="5">
    <location>
        <begin position="184"/>
        <end position="203"/>
    </location>
</feature>
<dbReference type="AlphaFoldDB" id="C4XFW5"/>
<dbReference type="EMBL" id="AP009608">
    <property type="protein sequence ID" value="BAH70037.1"/>
    <property type="molecule type" value="Genomic_DNA"/>
</dbReference>
<feature type="domain" description="ABC-2 type transporter transmembrane" evidence="6">
    <location>
        <begin position="76"/>
        <end position="286"/>
    </location>
</feature>
<feature type="transmembrane region" description="Helical" evidence="5">
    <location>
        <begin position="268"/>
        <end position="289"/>
    </location>
</feature>